<gene>
    <name evidence="7" type="ORF">HDA36_004757</name>
</gene>
<evidence type="ECO:0000256" key="4">
    <source>
        <dbReference type="ARBA" id="ARBA00023136"/>
    </source>
</evidence>
<dbReference type="CDD" id="cd17321">
    <property type="entry name" value="MFS_MMR_MDR_like"/>
    <property type="match status" value="1"/>
</dbReference>
<dbReference type="PANTHER" id="PTHR42718:SF49">
    <property type="entry name" value="EXPORT PROTEIN"/>
    <property type="match status" value="1"/>
</dbReference>
<feature type="domain" description="Major facilitator superfamily (MFS) profile" evidence="6">
    <location>
        <begin position="25"/>
        <end position="470"/>
    </location>
</feature>
<feature type="transmembrane region" description="Helical" evidence="5">
    <location>
        <begin position="443"/>
        <end position="465"/>
    </location>
</feature>
<evidence type="ECO:0000256" key="5">
    <source>
        <dbReference type="SAM" id="Phobius"/>
    </source>
</evidence>
<sequence length="473" mass="46463">MNPTHPDRPDRSSPSTLSDGRKRAVLLTVLLSTLTFPLTITGASLALPDIQADLGAGLSAAQWAVNGYNACFAGFLAVAGSLADVLGRRRVFAGGVTLFFVAGALCGPVGDVLLLNLLRALAGAGAAAAVAGGTSILSETFTGAARARAFGLLGTVLGAGTAFGPTAAGVLVDLLGWRAVFAAPALVAGAVLALCPLLPRLPGAPGRRVDAAGAVSFSAALLLVITVFVEGPERGFGHPLTLGCAAGAVVLGCVFAVVERRTADPMLDLALLADRRFLAYAAAAGAIMAVLIPLLVYLPSYLISVVGLDAGQAGLWLLMLTVPTVLLPSAGARLARAVPPIALVAAAVLLCGAGALLLTGIGPGTGPLAVLPGLVLVGSGAGLTNGILDGLAVGSVPAERAGTAAGVFNTVRITSETVAIATVGALLAALTSGSLQGAAYTSALHTACLALAGFAVLSAAAAPALHGGARTPR</sequence>
<dbReference type="RefSeq" id="WP_184395472.1">
    <property type="nucleotide sequence ID" value="NZ_BAAAJD010000060.1"/>
</dbReference>
<evidence type="ECO:0000259" key="6">
    <source>
        <dbReference type="PROSITE" id="PS50850"/>
    </source>
</evidence>
<dbReference type="InterPro" id="IPR011701">
    <property type="entry name" value="MFS"/>
</dbReference>
<feature type="transmembrane region" description="Helical" evidence="5">
    <location>
        <begin position="211"/>
        <end position="229"/>
    </location>
</feature>
<evidence type="ECO:0000256" key="1">
    <source>
        <dbReference type="ARBA" id="ARBA00004651"/>
    </source>
</evidence>
<organism evidence="7 8">
    <name type="scientific">Nocardiopsis composta</name>
    <dbReference type="NCBI Taxonomy" id="157465"/>
    <lineage>
        <taxon>Bacteria</taxon>
        <taxon>Bacillati</taxon>
        <taxon>Actinomycetota</taxon>
        <taxon>Actinomycetes</taxon>
        <taxon>Streptosporangiales</taxon>
        <taxon>Nocardiopsidaceae</taxon>
        <taxon>Nocardiopsis</taxon>
    </lineage>
</organism>
<feature type="transmembrane region" description="Helical" evidence="5">
    <location>
        <begin position="91"/>
        <end position="110"/>
    </location>
</feature>
<dbReference type="AlphaFoldDB" id="A0A7W8QRS3"/>
<dbReference type="InterPro" id="IPR020846">
    <property type="entry name" value="MFS_dom"/>
</dbReference>
<evidence type="ECO:0000256" key="3">
    <source>
        <dbReference type="ARBA" id="ARBA00022989"/>
    </source>
</evidence>
<dbReference type="EMBL" id="JACHDB010000001">
    <property type="protein sequence ID" value="MBB5434673.1"/>
    <property type="molecule type" value="Genomic_DNA"/>
</dbReference>
<name>A0A7W8QRS3_9ACTN</name>
<feature type="transmembrane region" description="Helical" evidence="5">
    <location>
        <begin position="24"/>
        <end position="47"/>
    </location>
</feature>
<dbReference type="Proteomes" id="UP000572635">
    <property type="component" value="Unassembled WGS sequence"/>
</dbReference>
<feature type="transmembrane region" description="Helical" evidence="5">
    <location>
        <begin position="235"/>
        <end position="257"/>
    </location>
</feature>
<keyword evidence="4 5" id="KW-0472">Membrane</keyword>
<feature type="transmembrane region" description="Helical" evidence="5">
    <location>
        <begin position="149"/>
        <end position="171"/>
    </location>
</feature>
<dbReference type="GO" id="GO:0005886">
    <property type="term" value="C:plasma membrane"/>
    <property type="evidence" value="ECO:0007669"/>
    <property type="project" value="UniProtKB-SubCell"/>
</dbReference>
<comment type="subcellular location">
    <subcellularLocation>
        <location evidence="1">Cell membrane</location>
        <topology evidence="1">Multi-pass membrane protein</topology>
    </subcellularLocation>
</comment>
<feature type="transmembrane region" description="Helical" evidence="5">
    <location>
        <begin position="277"/>
        <end position="298"/>
    </location>
</feature>
<dbReference type="PANTHER" id="PTHR42718">
    <property type="entry name" value="MAJOR FACILITATOR SUPERFAMILY MULTIDRUG TRANSPORTER MFSC"/>
    <property type="match status" value="1"/>
</dbReference>
<dbReference type="PROSITE" id="PS50850">
    <property type="entry name" value="MFS"/>
    <property type="match status" value="1"/>
</dbReference>
<dbReference type="GO" id="GO:0022857">
    <property type="term" value="F:transmembrane transporter activity"/>
    <property type="evidence" value="ECO:0007669"/>
    <property type="project" value="InterPro"/>
</dbReference>
<dbReference type="Pfam" id="PF07690">
    <property type="entry name" value="MFS_1"/>
    <property type="match status" value="1"/>
</dbReference>
<keyword evidence="3 5" id="KW-1133">Transmembrane helix</keyword>
<feature type="transmembrane region" description="Helical" evidence="5">
    <location>
        <begin position="177"/>
        <end position="199"/>
    </location>
</feature>
<keyword evidence="8" id="KW-1185">Reference proteome</keyword>
<dbReference type="Gene3D" id="1.20.1720.10">
    <property type="entry name" value="Multidrug resistance protein D"/>
    <property type="match status" value="2"/>
</dbReference>
<feature type="transmembrane region" description="Helical" evidence="5">
    <location>
        <begin position="341"/>
        <end position="362"/>
    </location>
</feature>
<feature type="transmembrane region" description="Helical" evidence="5">
    <location>
        <begin position="116"/>
        <end position="137"/>
    </location>
</feature>
<proteinExistence type="predicted"/>
<evidence type="ECO:0000313" key="7">
    <source>
        <dbReference type="EMBL" id="MBB5434673.1"/>
    </source>
</evidence>
<keyword evidence="2 5" id="KW-0812">Transmembrane</keyword>
<protein>
    <submittedName>
        <fullName evidence="7">MFS family permease</fullName>
    </submittedName>
</protein>
<feature type="transmembrane region" description="Helical" evidence="5">
    <location>
        <begin position="413"/>
        <end position="431"/>
    </location>
</feature>
<dbReference type="InterPro" id="IPR036259">
    <property type="entry name" value="MFS_trans_sf"/>
</dbReference>
<comment type="caution">
    <text evidence="7">The sequence shown here is derived from an EMBL/GenBank/DDBJ whole genome shotgun (WGS) entry which is preliminary data.</text>
</comment>
<evidence type="ECO:0000313" key="8">
    <source>
        <dbReference type="Proteomes" id="UP000572635"/>
    </source>
</evidence>
<feature type="transmembrane region" description="Helical" evidence="5">
    <location>
        <begin position="368"/>
        <end position="392"/>
    </location>
</feature>
<dbReference type="PRINTS" id="PR01036">
    <property type="entry name" value="TCRTETB"/>
</dbReference>
<feature type="transmembrane region" description="Helical" evidence="5">
    <location>
        <begin position="310"/>
        <end position="329"/>
    </location>
</feature>
<reference evidence="7 8" key="1">
    <citation type="submission" date="2020-08" db="EMBL/GenBank/DDBJ databases">
        <title>Sequencing the genomes of 1000 actinobacteria strains.</title>
        <authorList>
            <person name="Klenk H.-P."/>
        </authorList>
    </citation>
    <scope>NUCLEOTIDE SEQUENCE [LARGE SCALE GENOMIC DNA]</scope>
    <source>
        <strain evidence="7 8">DSM 44551</strain>
    </source>
</reference>
<feature type="transmembrane region" description="Helical" evidence="5">
    <location>
        <begin position="67"/>
        <end position="86"/>
    </location>
</feature>
<accession>A0A7W8QRS3</accession>
<dbReference type="SUPFAM" id="SSF103473">
    <property type="entry name" value="MFS general substrate transporter"/>
    <property type="match status" value="1"/>
</dbReference>
<evidence type="ECO:0000256" key="2">
    <source>
        <dbReference type="ARBA" id="ARBA00022692"/>
    </source>
</evidence>